<name>A0A923KZA7_9BURK</name>
<dbReference type="RefSeq" id="WP_186881286.1">
    <property type="nucleotide sequence ID" value="NZ_JACOGG010000009.1"/>
</dbReference>
<comment type="caution">
    <text evidence="2">The sequence shown here is derived from an EMBL/GenBank/DDBJ whole genome shotgun (WGS) entry which is preliminary data.</text>
</comment>
<organism evidence="2 3">
    <name type="scientific">Undibacterium rugosum</name>
    <dbReference type="NCBI Taxonomy" id="2762291"/>
    <lineage>
        <taxon>Bacteria</taxon>
        <taxon>Pseudomonadati</taxon>
        <taxon>Pseudomonadota</taxon>
        <taxon>Betaproteobacteria</taxon>
        <taxon>Burkholderiales</taxon>
        <taxon>Oxalobacteraceae</taxon>
        <taxon>Undibacterium</taxon>
    </lineage>
</organism>
<proteinExistence type="predicted"/>
<keyword evidence="3" id="KW-1185">Reference proteome</keyword>
<evidence type="ECO:0000313" key="2">
    <source>
        <dbReference type="EMBL" id="MBC3935718.1"/>
    </source>
</evidence>
<gene>
    <name evidence="2" type="ORF">H8K47_10135</name>
</gene>
<evidence type="ECO:0000313" key="3">
    <source>
        <dbReference type="Proteomes" id="UP000612361"/>
    </source>
</evidence>
<dbReference type="EMBL" id="JACOGG010000009">
    <property type="protein sequence ID" value="MBC3935718.1"/>
    <property type="molecule type" value="Genomic_DNA"/>
</dbReference>
<dbReference type="AlphaFoldDB" id="A0A923KZA7"/>
<dbReference type="Proteomes" id="UP000612361">
    <property type="component" value="Unassembled WGS sequence"/>
</dbReference>
<protein>
    <submittedName>
        <fullName evidence="2">DUF1127 domain-containing protein</fullName>
    </submittedName>
</protein>
<evidence type="ECO:0000259" key="1">
    <source>
        <dbReference type="Pfam" id="PF06568"/>
    </source>
</evidence>
<dbReference type="InterPro" id="IPR009506">
    <property type="entry name" value="YjiS-like"/>
</dbReference>
<sequence length="91" mass="10190">MASQNRIVALIKFCGAWLRQRRIARGQDALELRGMEDRELLDLGIGRSEIPGLLQQETPEDAVRLQSIRSTAVSLSPVSSEMRGDARRRSV</sequence>
<reference evidence="2" key="1">
    <citation type="submission" date="2020-08" db="EMBL/GenBank/DDBJ databases">
        <title>Novel species isolated from subtropical streams in China.</title>
        <authorList>
            <person name="Lu H."/>
        </authorList>
    </citation>
    <scope>NUCLEOTIDE SEQUENCE</scope>
    <source>
        <strain evidence="2">CY7W</strain>
    </source>
</reference>
<accession>A0A923KZA7</accession>
<dbReference type="Pfam" id="PF06568">
    <property type="entry name" value="YjiS-like"/>
    <property type="match status" value="1"/>
</dbReference>
<feature type="domain" description="YjiS-like" evidence="1">
    <location>
        <begin position="17"/>
        <end position="50"/>
    </location>
</feature>